<evidence type="ECO:0000256" key="4">
    <source>
        <dbReference type="ARBA" id="ARBA00022692"/>
    </source>
</evidence>
<dbReference type="InterPro" id="IPR020846">
    <property type="entry name" value="MFS_dom"/>
</dbReference>
<evidence type="ECO:0000256" key="6">
    <source>
        <dbReference type="ARBA" id="ARBA00023136"/>
    </source>
</evidence>
<evidence type="ECO:0000256" key="1">
    <source>
        <dbReference type="ARBA" id="ARBA00004651"/>
    </source>
</evidence>
<dbReference type="SUPFAM" id="SSF103473">
    <property type="entry name" value="MFS general substrate transporter"/>
    <property type="match status" value="1"/>
</dbReference>
<dbReference type="CDD" id="cd17321">
    <property type="entry name" value="MFS_MMR_MDR_like"/>
    <property type="match status" value="1"/>
</dbReference>
<evidence type="ECO:0000313" key="10">
    <source>
        <dbReference type="Proteomes" id="UP001375812"/>
    </source>
</evidence>
<proteinExistence type="predicted"/>
<keyword evidence="3" id="KW-1003">Cell membrane</keyword>
<reference evidence="9 10" key="1">
    <citation type="submission" date="2023-12" db="EMBL/GenBank/DDBJ databases">
        <title>Gut-associated functions are favored during microbiome assembly across C. elegans life.</title>
        <authorList>
            <person name="Zimmermann J."/>
        </authorList>
    </citation>
    <scope>NUCLEOTIDE SEQUENCE [LARGE SCALE GENOMIC DNA]</scope>
    <source>
        <strain evidence="9 10">MYb71</strain>
    </source>
</reference>
<evidence type="ECO:0000313" key="9">
    <source>
        <dbReference type="EMBL" id="MEJ5021116.1"/>
    </source>
</evidence>
<protein>
    <submittedName>
        <fullName evidence="9">MFS transporter</fullName>
    </submittedName>
</protein>
<dbReference type="Gene3D" id="1.20.1250.20">
    <property type="entry name" value="MFS general substrate transporter like domains"/>
    <property type="match status" value="1"/>
</dbReference>
<dbReference type="Pfam" id="PF07690">
    <property type="entry name" value="MFS_1"/>
    <property type="match status" value="1"/>
</dbReference>
<keyword evidence="6 7" id="KW-0472">Membrane</keyword>
<keyword evidence="2" id="KW-0813">Transport</keyword>
<dbReference type="RefSeq" id="WP_105543589.1">
    <property type="nucleotide sequence ID" value="NZ_JBBGZH010000002.1"/>
</dbReference>
<dbReference type="PROSITE" id="PS50850">
    <property type="entry name" value="MFS"/>
    <property type="match status" value="1"/>
</dbReference>
<feature type="transmembrane region" description="Helical" evidence="7">
    <location>
        <begin position="51"/>
        <end position="67"/>
    </location>
</feature>
<dbReference type="PANTHER" id="PTHR42718">
    <property type="entry name" value="MAJOR FACILITATOR SUPERFAMILY MULTIDRUG TRANSPORTER MFSC"/>
    <property type="match status" value="1"/>
</dbReference>
<evidence type="ECO:0000256" key="3">
    <source>
        <dbReference type="ARBA" id="ARBA00022475"/>
    </source>
</evidence>
<dbReference type="EMBL" id="JBBGZH010000002">
    <property type="protein sequence ID" value="MEJ5021116.1"/>
    <property type="molecule type" value="Genomic_DNA"/>
</dbReference>
<sequence>MHTTMPDHLRWWALALLCAAQFIVILDTSIIGVALPAILTDLGFTAEGLSWIFNAYVIAFGGLLLLGGKLSDVFGARRMFMLGFAILTGASLFAGLAESQGVLIGGRALQGIGAALIAPSALTIIMRLFSHSGAELGKAFGFWGASAAAGGTAGVFLGGVITEWMSWPWTFLINVPLGVVVLAASPVVLRYAPAVRGKVGILGALVVTAALVTAVYAIVTTEPGEWASASTLGLLAVSLVLFVLFVAIQSVSRDPLLPLSIFRAPNLASANVLMALLGAAWIPLWFFLNLYLQQTLHLSALASGLALLPMTVLIMVLMVGATGRLVGRFGIKANLVVGLLAMAGALLLFANVPADGNYWTDVLPASLLAAAGMSLAYIPVTMAGMSGARPEETGLASGLINTTYQVGSAVGLAVMVAVAASQRGVVDAAGNPDLLAGFQLAFQGAAIVAGVAGVFALVALRSAPAVRDVLVD</sequence>
<evidence type="ECO:0000259" key="8">
    <source>
        <dbReference type="PROSITE" id="PS50850"/>
    </source>
</evidence>
<feature type="transmembrane region" description="Helical" evidence="7">
    <location>
        <begin position="231"/>
        <end position="251"/>
    </location>
</feature>
<feature type="transmembrane region" description="Helical" evidence="7">
    <location>
        <begin position="298"/>
        <end position="321"/>
    </location>
</feature>
<dbReference type="Proteomes" id="UP001375812">
    <property type="component" value="Unassembled WGS sequence"/>
</dbReference>
<feature type="domain" description="Major facilitator superfamily (MFS) profile" evidence="8">
    <location>
        <begin position="13"/>
        <end position="467"/>
    </location>
</feature>
<feature type="transmembrane region" description="Helical" evidence="7">
    <location>
        <begin position="399"/>
        <end position="420"/>
    </location>
</feature>
<feature type="transmembrane region" description="Helical" evidence="7">
    <location>
        <begin position="141"/>
        <end position="161"/>
    </location>
</feature>
<keyword evidence="5 7" id="KW-1133">Transmembrane helix</keyword>
<dbReference type="PANTHER" id="PTHR42718:SF46">
    <property type="entry name" value="BLR6921 PROTEIN"/>
    <property type="match status" value="1"/>
</dbReference>
<evidence type="ECO:0000256" key="7">
    <source>
        <dbReference type="SAM" id="Phobius"/>
    </source>
</evidence>
<keyword evidence="4 7" id="KW-0812">Transmembrane</keyword>
<evidence type="ECO:0000256" key="5">
    <source>
        <dbReference type="ARBA" id="ARBA00022989"/>
    </source>
</evidence>
<keyword evidence="10" id="KW-1185">Reference proteome</keyword>
<gene>
    <name evidence="9" type="ORF">WH297_15455</name>
</gene>
<feature type="transmembrane region" description="Helical" evidence="7">
    <location>
        <begin position="201"/>
        <end position="219"/>
    </location>
</feature>
<name>A0ABU8PI51_9HYPH</name>
<feature type="transmembrane region" description="Helical" evidence="7">
    <location>
        <begin position="440"/>
        <end position="460"/>
    </location>
</feature>
<dbReference type="Gene3D" id="1.20.1720.10">
    <property type="entry name" value="Multidrug resistance protein D"/>
    <property type="match status" value="1"/>
</dbReference>
<comment type="subcellular location">
    <subcellularLocation>
        <location evidence="1">Cell membrane</location>
        <topology evidence="1">Multi-pass membrane protein</topology>
    </subcellularLocation>
</comment>
<feature type="transmembrane region" description="Helical" evidence="7">
    <location>
        <begin position="79"/>
        <end position="97"/>
    </location>
</feature>
<organism evidence="9 10">
    <name type="scientific">Ochrobactrum vermis</name>
    <dbReference type="NCBI Taxonomy" id="1827297"/>
    <lineage>
        <taxon>Bacteria</taxon>
        <taxon>Pseudomonadati</taxon>
        <taxon>Pseudomonadota</taxon>
        <taxon>Alphaproteobacteria</taxon>
        <taxon>Hyphomicrobiales</taxon>
        <taxon>Brucellaceae</taxon>
        <taxon>Brucella/Ochrobactrum group</taxon>
        <taxon>Ochrobactrum</taxon>
    </lineage>
</organism>
<dbReference type="InterPro" id="IPR036259">
    <property type="entry name" value="MFS_trans_sf"/>
</dbReference>
<comment type="caution">
    <text evidence="9">The sequence shown here is derived from an EMBL/GenBank/DDBJ whole genome shotgun (WGS) entry which is preliminary data.</text>
</comment>
<feature type="transmembrane region" description="Helical" evidence="7">
    <location>
        <begin position="12"/>
        <end position="39"/>
    </location>
</feature>
<feature type="transmembrane region" description="Helical" evidence="7">
    <location>
        <begin position="358"/>
        <end position="378"/>
    </location>
</feature>
<evidence type="ECO:0000256" key="2">
    <source>
        <dbReference type="ARBA" id="ARBA00022448"/>
    </source>
</evidence>
<feature type="transmembrane region" description="Helical" evidence="7">
    <location>
        <begin position="272"/>
        <end position="292"/>
    </location>
</feature>
<feature type="transmembrane region" description="Helical" evidence="7">
    <location>
        <begin position="167"/>
        <end position="189"/>
    </location>
</feature>
<feature type="transmembrane region" description="Helical" evidence="7">
    <location>
        <begin position="109"/>
        <end position="129"/>
    </location>
</feature>
<accession>A0ABU8PI51</accession>
<feature type="transmembrane region" description="Helical" evidence="7">
    <location>
        <begin position="333"/>
        <end position="352"/>
    </location>
</feature>
<dbReference type="InterPro" id="IPR011701">
    <property type="entry name" value="MFS"/>
</dbReference>